<dbReference type="OrthoDB" id="5293309at2"/>
<dbReference type="Gene3D" id="3.10.640.10">
    <property type="entry name" value="Restriction endonuclease-like alpha-beta roll domain"/>
    <property type="match status" value="1"/>
</dbReference>
<dbReference type="InterPro" id="IPR038590">
    <property type="entry name" value="YaeQ_sf"/>
</dbReference>
<dbReference type="PANTHER" id="PTHR38784:SF1">
    <property type="entry name" value="SUCROSE PHOSPHORYLASE"/>
    <property type="match status" value="1"/>
</dbReference>
<sequence length="182" mass="20878">MALKSIIYKATLNISDLDRHHYAEYPLTMALHPSETEQRMMMRLLAFALYADEDLSFTRGLCVDDEPDLWQYAPNGEIERWIEVGLPSEKRLRKACSRAKEVVLLVYGSDQQVDPWWQGIKRSLIRFDNLRVLRITETDSAALTALVARQMRLQCTVQDGQLWFTSDAGSAELTPAEMQPTI</sequence>
<dbReference type="SMART" id="SM01322">
    <property type="entry name" value="YaeQ"/>
    <property type="match status" value="1"/>
</dbReference>
<dbReference type="Proteomes" id="UP000028252">
    <property type="component" value="Unassembled WGS sequence"/>
</dbReference>
<dbReference type="InterPro" id="IPR009822">
    <property type="entry name" value="YaeQ"/>
</dbReference>
<reference evidence="1 2" key="1">
    <citation type="submission" date="2014-04" db="EMBL/GenBank/DDBJ databases">
        <title>Marinobacterium kochiensis sp. nov., isolated from sediment sample collected from Kochi backwaters in Kerala, India.</title>
        <authorList>
            <person name="Singh A."/>
            <person name="Pinnaka A.K."/>
        </authorList>
    </citation>
    <scope>NUCLEOTIDE SEQUENCE [LARGE SCALE GENOMIC DNA]</scope>
    <source>
        <strain evidence="1 2">AK27</strain>
    </source>
</reference>
<keyword evidence="2" id="KW-1185">Reference proteome</keyword>
<accession>A0A081FZS1</accession>
<dbReference type="CDD" id="cd22368">
    <property type="entry name" value="YaeQ-like"/>
    <property type="match status" value="1"/>
</dbReference>
<dbReference type="PIRSF" id="PIRSF011484">
    <property type="entry name" value="YaeQ"/>
    <property type="match status" value="1"/>
</dbReference>
<dbReference type="STRING" id="1232683.ADIMK_1761"/>
<organism evidence="1 2">
    <name type="scientific">Marinobacterium lacunae</name>
    <dbReference type="NCBI Taxonomy" id="1232683"/>
    <lineage>
        <taxon>Bacteria</taxon>
        <taxon>Pseudomonadati</taxon>
        <taxon>Pseudomonadota</taxon>
        <taxon>Gammaproteobacteria</taxon>
        <taxon>Oceanospirillales</taxon>
        <taxon>Oceanospirillaceae</taxon>
        <taxon>Marinobacterium</taxon>
    </lineage>
</organism>
<evidence type="ECO:0000313" key="2">
    <source>
        <dbReference type="Proteomes" id="UP000028252"/>
    </source>
</evidence>
<gene>
    <name evidence="1" type="ORF">ADIMK_1761</name>
</gene>
<dbReference type="AlphaFoldDB" id="A0A081FZS1"/>
<name>A0A081FZS1_9GAMM</name>
<dbReference type="SUPFAM" id="SSF52980">
    <property type="entry name" value="Restriction endonuclease-like"/>
    <property type="match status" value="1"/>
</dbReference>
<dbReference type="Pfam" id="PF07152">
    <property type="entry name" value="YaeQ"/>
    <property type="match status" value="1"/>
</dbReference>
<dbReference type="PATRIC" id="fig|1232683.4.peg.1735"/>
<dbReference type="RefSeq" id="WP_036186431.1">
    <property type="nucleotide sequence ID" value="NZ_JMQN01000021.1"/>
</dbReference>
<evidence type="ECO:0000313" key="1">
    <source>
        <dbReference type="EMBL" id="KEA64026.1"/>
    </source>
</evidence>
<proteinExistence type="predicted"/>
<dbReference type="InterPro" id="IPR011335">
    <property type="entry name" value="Restrct_endonuc-II-like"/>
</dbReference>
<protein>
    <submittedName>
        <fullName evidence="1">YaeQ protein</fullName>
    </submittedName>
</protein>
<dbReference type="eggNOG" id="COG4681">
    <property type="taxonomic scope" value="Bacteria"/>
</dbReference>
<dbReference type="PANTHER" id="PTHR38784">
    <property type="entry name" value="SUCROSE PHOSPHORYLASE"/>
    <property type="match status" value="1"/>
</dbReference>
<comment type="caution">
    <text evidence="1">The sequence shown here is derived from an EMBL/GenBank/DDBJ whole genome shotgun (WGS) entry which is preliminary data.</text>
</comment>
<dbReference type="EMBL" id="JMQN01000021">
    <property type="protein sequence ID" value="KEA64026.1"/>
    <property type="molecule type" value="Genomic_DNA"/>
</dbReference>